<accession>A0AAE1F1X4</accession>
<protein>
    <submittedName>
        <fullName evidence="1">Uncharacterized protein</fullName>
    </submittedName>
</protein>
<dbReference type="AlphaFoldDB" id="A0AAE1F1X4"/>
<gene>
    <name evidence="1" type="ORF">Pcinc_028410</name>
</gene>
<proteinExistence type="predicted"/>
<evidence type="ECO:0000313" key="2">
    <source>
        <dbReference type="Proteomes" id="UP001286313"/>
    </source>
</evidence>
<keyword evidence="2" id="KW-1185">Reference proteome</keyword>
<evidence type="ECO:0000313" key="1">
    <source>
        <dbReference type="EMBL" id="KAK3866024.1"/>
    </source>
</evidence>
<reference evidence="1" key="1">
    <citation type="submission" date="2023-10" db="EMBL/GenBank/DDBJ databases">
        <title>Genome assemblies of two species of porcelain crab, Petrolisthes cinctipes and Petrolisthes manimaculis (Anomura: Porcellanidae).</title>
        <authorList>
            <person name="Angst P."/>
        </authorList>
    </citation>
    <scope>NUCLEOTIDE SEQUENCE</scope>
    <source>
        <strain evidence="1">PB745_01</strain>
        <tissue evidence="1">Gill</tissue>
    </source>
</reference>
<dbReference type="Proteomes" id="UP001286313">
    <property type="component" value="Unassembled WGS sequence"/>
</dbReference>
<sequence>MIGRTPDLPAEEVANLYVYFASEHQGDGGISRDEGGVDRVKQRGLQCSHFQEIQLCNLCSVSVELVVGVGTRLLAFISSLSKLQSLWQAYGAGYWMP</sequence>
<dbReference type="EMBL" id="JAWQEG010003484">
    <property type="protein sequence ID" value="KAK3866024.1"/>
    <property type="molecule type" value="Genomic_DNA"/>
</dbReference>
<comment type="caution">
    <text evidence="1">The sequence shown here is derived from an EMBL/GenBank/DDBJ whole genome shotgun (WGS) entry which is preliminary data.</text>
</comment>
<organism evidence="1 2">
    <name type="scientific">Petrolisthes cinctipes</name>
    <name type="common">Flat porcelain crab</name>
    <dbReference type="NCBI Taxonomy" id="88211"/>
    <lineage>
        <taxon>Eukaryota</taxon>
        <taxon>Metazoa</taxon>
        <taxon>Ecdysozoa</taxon>
        <taxon>Arthropoda</taxon>
        <taxon>Crustacea</taxon>
        <taxon>Multicrustacea</taxon>
        <taxon>Malacostraca</taxon>
        <taxon>Eumalacostraca</taxon>
        <taxon>Eucarida</taxon>
        <taxon>Decapoda</taxon>
        <taxon>Pleocyemata</taxon>
        <taxon>Anomura</taxon>
        <taxon>Galatheoidea</taxon>
        <taxon>Porcellanidae</taxon>
        <taxon>Petrolisthes</taxon>
    </lineage>
</organism>
<name>A0AAE1F1X4_PETCI</name>